<gene>
    <name evidence="10" type="ORF">UU72_C0005G0011</name>
</gene>
<dbReference type="GO" id="GO:0006261">
    <property type="term" value="P:DNA-templated DNA replication"/>
    <property type="evidence" value="ECO:0007669"/>
    <property type="project" value="InterPro"/>
</dbReference>
<proteinExistence type="inferred from homology"/>
<keyword evidence="6" id="KW-0239">DNA-directed DNA polymerase</keyword>
<evidence type="ECO:0000256" key="6">
    <source>
        <dbReference type="ARBA" id="ARBA00022932"/>
    </source>
</evidence>
<dbReference type="SMART" id="SM00482">
    <property type="entry name" value="POLAc"/>
    <property type="match status" value="1"/>
</dbReference>
<dbReference type="PANTHER" id="PTHR10133">
    <property type="entry name" value="DNA POLYMERASE I"/>
    <property type="match status" value="1"/>
</dbReference>
<evidence type="ECO:0000259" key="8">
    <source>
        <dbReference type="SMART" id="SM00474"/>
    </source>
</evidence>
<dbReference type="InterPro" id="IPR019760">
    <property type="entry name" value="DNA-dir_DNA_pol_A_CS"/>
</dbReference>
<dbReference type="GO" id="GO:0008408">
    <property type="term" value="F:3'-5' exonuclease activity"/>
    <property type="evidence" value="ECO:0007669"/>
    <property type="project" value="InterPro"/>
</dbReference>
<dbReference type="Gene3D" id="3.30.420.10">
    <property type="entry name" value="Ribonuclease H-like superfamily/Ribonuclease H"/>
    <property type="match status" value="1"/>
</dbReference>
<dbReference type="Gene3D" id="3.30.70.370">
    <property type="match status" value="1"/>
</dbReference>
<dbReference type="GO" id="GO:0006302">
    <property type="term" value="P:double-strand break repair"/>
    <property type="evidence" value="ECO:0007669"/>
    <property type="project" value="TreeGrafter"/>
</dbReference>
<dbReference type="AlphaFoldDB" id="A0A0G0WWU4"/>
<evidence type="ECO:0000256" key="7">
    <source>
        <dbReference type="ARBA" id="ARBA00049244"/>
    </source>
</evidence>
<evidence type="ECO:0000313" key="11">
    <source>
        <dbReference type="Proteomes" id="UP000034163"/>
    </source>
</evidence>
<dbReference type="InterPro" id="IPR012337">
    <property type="entry name" value="RNaseH-like_sf"/>
</dbReference>
<accession>A0A0G0WWU4</accession>
<feature type="domain" description="3'-5' exonuclease" evidence="8">
    <location>
        <begin position="12"/>
        <end position="186"/>
    </location>
</feature>
<comment type="similarity">
    <text evidence="1">Belongs to the DNA polymerase type-A family.</text>
</comment>
<dbReference type="SUPFAM" id="SSF53098">
    <property type="entry name" value="Ribonuclease H-like"/>
    <property type="match status" value="1"/>
</dbReference>
<dbReference type="InterPro" id="IPR001098">
    <property type="entry name" value="DNA-dir_DNA_pol_A_palm_dom"/>
</dbReference>
<dbReference type="Gene3D" id="1.10.150.20">
    <property type="entry name" value="5' to 3' exonuclease, C-terminal subdomain"/>
    <property type="match status" value="1"/>
</dbReference>
<dbReference type="InterPro" id="IPR043502">
    <property type="entry name" value="DNA/RNA_pol_sf"/>
</dbReference>
<dbReference type="InterPro" id="IPR002298">
    <property type="entry name" value="DNA_polymerase_A"/>
</dbReference>
<evidence type="ECO:0000313" key="10">
    <source>
        <dbReference type="EMBL" id="KKS17204.1"/>
    </source>
</evidence>
<sequence length="607" mass="69148">MELRFDPENPKYEYVTELSRAEEVLKSLEKEDILAVDVESSGLDPYTSTLLLIQIGTPEISYVFDARMLKIGEFSLFKQLMEGTKTLKLLHNAKFDYGFIKVNTGVEVNNMYDTMLTEAILTAGLVGKSSSLQELSMRYLELSIDKGTRKTFYNYTGKITEAQLQYSGLDTLVLFPIFEQQTKRLKEEGLVNIAKLEFAVTKVVAEMELRGVYIDVPKWREIIKDLQVKRDDYAAQFQELVRPYYNSSQSDLFGNLSDAINVNSQVQLMDLFNNRLRLNIPSTGDGVLANMDHPVAKVLRDYRGYEKLISAFGDSLLAQVNVKTGRLHPDFKQLGAATGRFACANPNLQQIPRNSEEAPFRRCFTPASGYKLVVTDYSSMEMRVLADQSGDTKFIQALKDDLDVHSYTASLMFNKPYTNEFKKLYPDLRQAAKIIGFGLMYGMGPHSLGRQIGVTPEEGKEYLEKYFQSYPSVRKYLDKLATNAVKNGWSKTPAGRKRWYTIPDKMDPDYSKKIGQIQREAKNHPIQGTNADITKFALVFLHERLQKEGVDGFVTHTVHDEIVCEVRADQAKDWALIQQEEMVRAGELILKKVPVRSDPFVGDYWEH</sequence>
<reference evidence="10 11" key="1">
    <citation type="journal article" date="2015" name="Nature">
        <title>rRNA introns, odd ribosomes, and small enigmatic genomes across a large radiation of phyla.</title>
        <authorList>
            <person name="Brown C.T."/>
            <person name="Hug L.A."/>
            <person name="Thomas B.C."/>
            <person name="Sharon I."/>
            <person name="Castelle C.J."/>
            <person name="Singh A."/>
            <person name="Wilkins M.J."/>
            <person name="Williams K.H."/>
            <person name="Banfield J.F."/>
        </authorList>
    </citation>
    <scope>NUCLEOTIDE SEQUENCE [LARGE SCALE GENOMIC DNA]</scope>
</reference>
<organism evidence="10 11">
    <name type="scientific">candidate division WWE3 bacterium GW2011_GWB1_41_6</name>
    <dbReference type="NCBI Taxonomy" id="1619112"/>
    <lineage>
        <taxon>Bacteria</taxon>
        <taxon>Katanobacteria</taxon>
    </lineage>
</organism>
<dbReference type="Pfam" id="PF00476">
    <property type="entry name" value="DNA_pol_A"/>
    <property type="match status" value="1"/>
</dbReference>
<dbReference type="PRINTS" id="PR00868">
    <property type="entry name" value="DNAPOLI"/>
</dbReference>
<dbReference type="SUPFAM" id="SSF56672">
    <property type="entry name" value="DNA/RNA polymerases"/>
    <property type="match status" value="1"/>
</dbReference>
<dbReference type="GO" id="GO:0003677">
    <property type="term" value="F:DNA binding"/>
    <property type="evidence" value="ECO:0007669"/>
    <property type="project" value="InterPro"/>
</dbReference>
<dbReference type="EC" id="2.7.7.7" evidence="2"/>
<name>A0A0G0WWU4_UNCKA</name>
<comment type="catalytic activity">
    <reaction evidence="7">
        <text>DNA(n) + a 2'-deoxyribonucleoside 5'-triphosphate = DNA(n+1) + diphosphate</text>
        <dbReference type="Rhea" id="RHEA:22508"/>
        <dbReference type="Rhea" id="RHEA-COMP:17339"/>
        <dbReference type="Rhea" id="RHEA-COMP:17340"/>
        <dbReference type="ChEBI" id="CHEBI:33019"/>
        <dbReference type="ChEBI" id="CHEBI:61560"/>
        <dbReference type="ChEBI" id="CHEBI:173112"/>
        <dbReference type="EC" id="2.7.7.7"/>
    </reaction>
</comment>
<feature type="domain" description="DNA-directed DNA polymerase family A palm" evidence="9">
    <location>
        <begin position="361"/>
        <end position="570"/>
    </location>
</feature>
<evidence type="ECO:0000256" key="2">
    <source>
        <dbReference type="ARBA" id="ARBA00012417"/>
    </source>
</evidence>
<dbReference type="GO" id="GO:0003887">
    <property type="term" value="F:DNA-directed DNA polymerase activity"/>
    <property type="evidence" value="ECO:0007669"/>
    <property type="project" value="UniProtKB-KW"/>
</dbReference>
<evidence type="ECO:0000256" key="3">
    <source>
        <dbReference type="ARBA" id="ARBA00020311"/>
    </source>
</evidence>
<protein>
    <recommendedName>
        <fullName evidence="3">DNA polymerase I</fullName>
        <ecNumber evidence="2">2.7.7.7</ecNumber>
    </recommendedName>
</protein>
<comment type="caution">
    <text evidence="10">The sequence shown here is derived from an EMBL/GenBank/DDBJ whole genome shotgun (WGS) entry which is preliminary data.</text>
</comment>
<evidence type="ECO:0000256" key="4">
    <source>
        <dbReference type="ARBA" id="ARBA00022679"/>
    </source>
</evidence>
<keyword evidence="5" id="KW-0548">Nucleotidyltransferase</keyword>
<dbReference type="SMART" id="SM00474">
    <property type="entry name" value="35EXOc"/>
    <property type="match status" value="1"/>
</dbReference>
<evidence type="ECO:0000256" key="5">
    <source>
        <dbReference type="ARBA" id="ARBA00022695"/>
    </source>
</evidence>
<dbReference type="Proteomes" id="UP000034163">
    <property type="component" value="Unassembled WGS sequence"/>
</dbReference>
<evidence type="ECO:0000259" key="9">
    <source>
        <dbReference type="SMART" id="SM00482"/>
    </source>
</evidence>
<dbReference type="InterPro" id="IPR036397">
    <property type="entry name" value="RNaseH_sf"/>
</dbReference>
<dbReference type="PANTHER" id="PTHR10133:SF62">
    <property type="entry name" value="DNA POLYMERASE THETA"/>
    <property type="match status" value="1"/>
</dbReference>
<dbReference type="Pfam" id="PF01612">
    <property type="entry name" value="DNA_pol_A_exo1"/>
    <property type="match status" value="1"/>
</dbReference>
<dbReference type="EMBL" id="LCBS01000005">
    <property type="protein sequence ID" value="KKS17204.1"/>
    <property type="molecule type" value="Genomic_DNA"/>
</dbReference>
<evidence type="ECO:0000256" key="1">
    <source>
        <dbReference type="ARBA" id="ARBA00007705"/>
    </source>
</evidence>
<keyword evidence="4" id="KW-0808">Transferase</keyword>
<dbReference type="PROSITE" id="PS00447">
    <property type="entry name" value="DNA_POLYMERASE_A"/>
    <property type="match status" value="1"/>
</dbReference>
<dbReference type="InterPro" id="IPR002562">
    <property type="entry name" value="3'-5'_exonuclease_dom"/>
</dbReference>
<dbReference type="Gene3D" id="1.20.1060.10">
    <property type="entry name" value="Taq DNA Polymerase, Chain T, domain 4"/>
    <property type="match status" value="1"/>
</dbReference>